<evidence type="ECO:0000256" key="3">
    <source>
        <dbReference type="ARBA" id="ARBA00022723"/>
    </source>
</evidence>
<comment type="caution">
    <text evidence="13">The sequence shown here is derived from an EMBL/GenBank/DDBJ whole genome shotgun (WGS) entry which is preliminary data.</text>
</comment>
<dbReference type="OrthoDB" id="534666at2759"/>
<dbReference type="Gene3D" id="3.40.390.10">
    <property type="entry name" value="Collagenase (Catalytic Domain)"/>
    <property type="match status" value="1"/>
</dbReference>
<dbReference type="InterPro" id="IPR045666">
    <property type="entry name" value="OpdA_N"/>
</dbReference>
<dbReference type="PANTHER" id="PTHR11804">
    <property type="entry name" value="PROTEASE M3 THIMET OLIGOPEPTIDASE-RELATED"/>
    <property type="match status" value="1"/>
</dbReference>
<dbReference type="FunFam" id="3.40.390.10:FF:000009">
    <property type="entry name" value="Oligopeptidase A"/>
    <property type="match status" value="1"/>
</dbReference>
<feature type="domain" description="Peptidase M3A/M3B catalytic" evidence="11">
    <location>
        <begin position="310"/>
        <end position="776"/>
    </location>
</feature>
<evidence type="ECO:0000313" key="13">
    <source>
        <dbReference type="EMBL" id="CDH52752.1"/>
    </source>
</evidence>
<comment type="similarity">
    <text evidence="1 9">Belongs to the peptidase M3 family.</text>
</comment>
<dbReference type="Proteomes" id="UP000027586">
    <property type="component" value="Unassembled WGS sequence"/>
</dbReference>
<dbReference type="GO" id="GO:0006508">
    <property type="term" value="P:proteolysis"/>
    <property type="evidence" value="ECO:0007669"/>
    <property type="project" value="UniProtKB-KW"/>
</dbReference>
<dbReference type="Pfam" id="PF01432">
    <property type="entry name" value="Peptidase_M3"/>
    <property type="match status" value="1"/>
</dbReference>
<organism evidence="13 14">
    <name type="scientific">Lichtheimia corymbifera JMRC:FSU:9682</name>
    <dbReference type="NCBI Taxonomy" id="1263082"/>
    <lineage>
        <taxon>Eukaryota</taxon>
        <taxon>Fungi</taxon>
        <taxon>Fungi incertae sedis</taxon>
        <taxon>Mucoromycota</taxon>
        <taxon>Mucoromycotina</taxon>
        <taxon>Mucoromycetes</taxon>
        <taxon>Mucorales</taxon>
        <taxon>Lichtheimiaceae</taxon>
        <taxon>Lichtheimia</taxon>
    </lineage>
</organism>
<comment type="catalytic activity">
    <reaction evidence="7">
        <text>Hydrolysis of oligopeptides, with broad specificity. Gly or Ala commonly occur as P1 or P1' residues, but more distant residues are also important, as is shown by the fact that Z-Gly-Pro-Gly-|-Gly-Pro-Ala is cleaved, but not Z-(Gly)(5).</text>
        <dbReference type="EC" id="3.4.24.70"/>
    </reaction>
</comment>
<dbReference type="VEuPathDB" id="FungiDB:LCOR_04194.1"/>
<dbReference type="EMBL" id="CBTN010000014">
    <property type="protein sequence ID" value="CDH52752.1"/>
    <property type="molecule type" value="Genomic_DNA"/>
</dbReference>
<feature type="compositionally biased region" description="Low complexity" evidence="10">
    <location>
        <begin position="25"/>
        <end position="39"/>
    </location>
</feature>
<evidence type="ECO:0000256" key="1">
    <source>
        <dbReference type="ARBA" id="ARBA00006040"/>
    </source>
</evidence>
<evidence type="ECO:0000256" key="9">
    <source>
        <dbReference type="RuleBase" id="RU003435"/>
    </source>
</evidence>
<dbReference type="InterPro" id="IPR024079">
    <property type="entry name" value="MetalloPept_cat_dom_sf"/>
</dbReference>
<evidence type="ECO:0000256" key="10">
    <source>
        <dbReference type="SAM" id="MobiDB-lite"/>
    </source>
</evidence>
<dbReference type="InterPro" id="IPR001567">
    <property type="entry name" value="Pept_M3A_M3B_dom"/>
</dbReference>
<keyword evidence="6 9" id="KW-0482">Metalloprotease</keyword>
<dbReference type="InterPro" id="IPR024077">
    <property type="entry name" value="Neurolysin/TOP_dom2"/>
</dbReference>
<dbReference type="Gene3D" id="1.10.1370.10">
    <property type="entry name" value="Neurolysin, domain 3"/>
    <property type="match status" value="1"/>
</dbReference>
<dbReference type="STRING" id="1263082.A0A068RT04"/>
<proteinExistence type="inferred from homology"/>
<evidence type="ECO:0000259" key="11">
    <source>
        <dbReference type="Pfam" id="PF01432"/>
    </source>
</evidence>
<comment type="cofactor">
    <cofactor evidence="9">
        <name>Zn(2+)</name>
        <dbReference type="ChEBI" id="CHEBI:29105"/>
    </cofactor>
    <text evidence="9">Binds 1 zinc ion.</text>
</comment>
<evidence type="ECO:0000256" key="5">
    <source>
        <dbReference type="ARBA" id="ARBA00022833"/>
    </source>
</evidence>
<feature type="region of interest" description="Disordered" evidence="10">
    <location>
        <begin position="19"/>
        <end position="40"/>
    </location>
</feature>
<keyword evidence="4 9" id="KW-0378">Hydrolase</keyword>
<keyword evidence="3 9" id="KW-0479">Metal-binding</keyword>
<dbReference type="InterPro" id="IPR045090">
    <property type="entry name" value="Pept_M3A_M3B"/>
</dbReference>
<evidence type="ECO:0000256" key="2">
    <source>
        <dbReference type="ARBA" id="ARBA00022670"/>
    </source>
</evidence>
<feature type="domain" description="Oligopeptidase A N-terminal" evidence="12">
    <location>
        <begin position="114"/>
        <end position="233"/>
    </location>
</feature>
<accession>A0A068RT04</accession>
<dbReference type="GO" id="GO:0004222">
    <property type="term" value="F:metalloendopeptidase activity"/>
    <property type="evidence" value="ECO:0007669"/>
    <property type="project" value="UniProtKB-EC"/>
</dbReference>
<dbReference type="CDD" id="cd06456">
    <property type="entry name" value="M3A_DCP"/>
    <property type="match status" value="1"/>
</dbReference>
<evidence type="ECO:0000313" key="14">
    <source>
        <dbReference type="Proteomes" id="UP000027586"/>
    </source>
</evidence>
<dbReference type="PANTHER" id="PTHR11804:SF83">
    <property type="entry name" value="LD37516P"/>
    <property type="match status" value="1"/>
</dbReference>
<dbReference type="SUPFAM" id="SSF55486">
    <property type="entry name" value="Metalloproteases ('zincins'), catalytic domain"/>
    <property type="match status" value="1"/>
</dbReference>
<sequence>MYRSVNRHPIARWVASARRSTPNVSSNRRTLSSTRTMTTHLRHKATATTAPGVVNSTLSRAGAMQWLPRSRSLATVTQDIKPYKKSPFVQWKLFPDFETLLSQCKPEVAVPAFEQLINSVRDEFLQLEKQFEPTWDGTIGKLSALEDELGRAYGILSHLNGVKNSPVLRESLEKIQPQVVKLGLLMNQSVPKYNALNALRSSGEWNKLDKVQQRIVDKAIRSMKNAGIGLPENSPEKKQFNEISERLSQLSLTFNNNVLDGTKAYKRVVKDKAELEGCSDAFLATLKANGERLGEDGYCITLDYPIYGPFMMNCSNRALREEVYRANITKASTAELNNEPVINEILDLRQKKAELLGYKSHAELSLSVKMAESVSTAEQLLDSLFTSSIARARDEVKALEQFAAETLQQKGPLAPWDTGYVSEQYRKALFKFDEETISEYFAFPKVLQGLFDVANEVLGIQVQELAPDEMTNLGITRWHEDVKVFKVSENGEVKAYFYGDFYSRPSEKRSGAWMDTVTTRTKHSNGEVTLPVAYLICNQPSPRSPQEPSLMKFRDVETLFHEFGHCLQHMMTRVDYPDASGVNGIEWDFVEVASQFMENFCSEPEWLERLSGHYKTGNPMPKDMIDALVKNREFLSGMAMLRQLHFSKVDMTLHSSFKPPQSADEPTVFDIDADIARETTLIPRLPEDRFLCSFMHIFGGAYSAGYYSYKWSETYSADAYAAFEEAGAKGGKQAIAEIGSRYRDTVLALGGGTPPKEVWKQFRGREDVDVRALLRHTGLLTV</sequence>
<evidence type="ECO:0000256" key="6">
    <source>
        <dbReference type="ARBA" id="ARBA00023049"/>
    </source>
</evidence>
<keyword evidence="14" id="KW-1185">Reference proteome</keyword>
<dbReference type="EC" id="3.4.24.70" evidence="8"/>
<evidence type="ECO:0000256" key="8">
    <source>
        <dbReference type="ARBA" id="ARBA00026100"/>
    </source>
</evidence>
<name>A0A068RT04_9FUNG</name>
<evidence type="ECO:0000256" key="4">
    <source>
        <dbReference type="ARBA" id="ARBA00022801"/>
    </source>
</evidence>
<gene>
    <name evidence="13" type="ORF">LCOR_04194.1</name>
</gene>
<dbReference type="GO" id="GO:0005829">
    <property type="term" value="C:cytosol"/>
    <property type="evidence" value="ECO:0007669"/>
    <property type="project" value="UniProtKB-ARBA"/>
</dbReference>
<dbReference type="Gene3D" id="1.10.1370.40">
    <property type="match status" value="1"/>
</dbReference>
<dbReference type="AlphaFoldDB" id="A0A068RT04"/>
<dbReference type="InterPro" id="IPR034005">
    <property type="entry name" value="M3A_DCP"/>
</dbReference>
<keyword evidence="2 9" id="KW-0645">Protease</keyword>
<evidence type="ECO:0000256" key="7">
    <source>
        <dbReference type="ARBA" id="ARBA00024603"/>
    </source>
</evidence>
<dbReference type="GO" id="GO:0006518">
    <property type="term" value="P:peptide metabolic process"/>
    <property type="evidence" value="ECO:0007669"/>
    <property type="project" value="TreeGrafter"/>
</dbReference>
<dbReference type="Pfam" id="PF19310">
    <property type="entry name" value="TOP_N"/>
    <property type="match status" value="1"/>
</dbReference>
<dbReference type="GO" id="GO:0046872">
    <property type="term" value="F:metal ion binding"/>
    <property type="evidence" value="ECO:0007669"/>
    <property type="project" value="UniProtKB-UniRule"/>
</dbReference>
<evidence type="ECO:0000259" key="12">
    <source>
        <dbReference type="Pfam" id="PF19310"/>
    </source>
</evidence>
<reference evidence="13" key="1">
    <citation type="submission" date="2013-08" db="EMBL/GenBank/DDBJ databases">
        <title>Gene expansion shapes genome architecture in the human pathogen Lichtheimia corymbifera: an evolutionary genomics analysis in the ancient terrestrial Mucorales (Mucoromycotina).</title>
        <authorList>
            <person name="Schwartze V.U."/>
            <person name="Winter S."/>
            <person name="Shelest E."/>
            <person name="Marcet-Houben M."/>
            <person name="Horn F."/>
            <person name="Wehner S."/>
            <person name="Hoffmann K."/>
            <person name="Riege K."/>
            <person name="Sammeth M."/>
            <person name="Nowrousian M."/>
            <person name="Valiante V."/>
            <person name="Linde J."/>
            <person name="Jacobsen I.D."/>
            <person name="Marz M."/>
            <person name="Brakhage A.A."/>
            <person name="Gabaldon T."/>
            <person name="Bocker S."/>
            <person name="Voigt K."/>
        </authorList>
    </citation>
    <scope>NUCLEOTIDE SEQUENCE [LARGE SCALE GENOMIC DNA]</scope>
    <source>
        <strain evidence="13">FSU 9682</strain>
    </source>
</reference>
<keyword evidence="5 9" id="KW-0862">Zinc</keyword>
<protein>
    <recommendedName>
        <fullName evidence="8">oligopeptidase A</fullName>
        <ecNumber evidence="8">3.4.24.70</ecNumber>
    </recommendedName>
</protein>